<dbReference type="Proteomes" id="UP000308901">
    <property type="component" value="Unassembled WGS sequence"/>
</dbReference>
<reference evidence="3 4" key="1">
    <citation type="submission" date="2019-05" db="EMBL/GenBank/DDBJ databases">
        <title>Arcobacter sp. nov., isolated from sea sediment.</title>
        <authorList>
            <person name="Kim W."/>
        </authorList>
    </citation>
    <scope>NUCLEOTIDE SEQUENCE [LARGE SCALE GENOMIC DNA]</scope>
    <source>
        <strain evidence="3 4">CAU 1517</strain>
    </source>
</reference>
<accession>A0A5R8Y5L8</accession>
<gene>
    <name evidence="3" type="ORF">FDK22_03455</name>
</gene>
<dbReference type="PANTHER" id="PTHR42928:SF5">
    <property type="entry name" value="BLR1237 PROTEIN"/>
    <property type="match status" value="1"/>
</dbReference>
<dbReference type="Gene3D" id="3.40.190.150">
    <property type="entry name" value="Bordetella uptake gene, domain 1"/>
    <property type="match status" value="1"/>
</dbReference>
<evidence type="ECO:0000256" key="1">
    <source>
        <dbReference type="ARBA" id="ARBA00006987"/>
    </source>
</evidence>
<dbReference type="InterPro" id="IPR005064">
    <property type="entry name" value="BUG"/>
</dbReference>
<feature type="chain" id="PRO_5024466829" evidence="2">
    <location>
        <begin position="22"/>
        <end position="357"/>
    </location>
</feature>
<feature type="signal peptide" evidence="2">
    <location>
        <begin position="1"/>
        <end position="21"/>
    </location>
</feature>
<sequence>MAKTILASTLALGMLVNVATAKEVSFKGKTIEWIVPYKAGGGTDKWSRFYAPLISKNLPGQPTVVIKNMPGGGSTKGANFFAKRASKDGLTIFASSASTQIPFLLGDKRVRYDYKNWKAVISSPTGGVVYVSSKLGVNSIDDLDKLSSQELKFGSQGATSMDLIALLAFDLLDIKTQPVFGMKGKKSTRLAFLRGETNIDFQTTSSYIKNVLPAQKDGRAVPLFAWGTLDDNGDFQRDPTFPNLPHFGEVYEKVHGKKPSGDAFNAWKTFFTASFPSQKMIMLPKDVSNDVVETYQNAMKKIVSDPEFKAMSEQQLGIYPQTVGEKADKLKSTATNVNDEDRKWIQNWLTTNYNVRF</sequence>
<dbReference type="AlphaFoldDB" id="A0A5R8Y5L8"/>
<dbReference type="InterPro" id="IPR042100">
    <property type="entry name" value="Bug_dom1"/>
</dbReference>
<name>A0A5R8Y5L8_9BACT</name>
<evidence type="ECO:0000313" key="4">
    <source>
        <dbReference type="Proteomes" id="UP000308901"/>
    </source>
</evidence>
<evidence type="ECO:0000313" key="3">
    <source>
        <dbReference type="EMBL" id="TLP41288.1"/>
    </source>
</evidence>
<keyword evidence="2" id="KW-0732">Signal</keyword>
<dbReference type="OrthoDB" id="8677378at2"/>
<comment type="caution">
    <text evidence="3">The sequence shown here is derived from an EMBL/GenBank/DDBJ whole genome shotgun (WGS) entry which is preliminary data.</text>
</comment>
<keyword evidence="4" id="KW-1185">Reference proteome</keyword>
<dbReference type="EMBL" id="VANU01000001">
    <property type="protein sequence ID" value="TLP41288.1"/>
    <property type="molecule type" value="Genomic_DNA"/>
</dbReference>
<comment type="similarity">
    <text evidence="1">Belongs to the UPF0065 (bug) family.</text>
</comment>
<dbReference type="Gene3D" id="3.40.190.10">
    <property type="entry name" value="Periplasmic binding protein-like II"/>
    <property type="match status" value="1"/>
</dbReference>
<dbReference type="PANTHER" id="PTHR42928">
    <property type="entry name" value="TRICARBOXYLATE-BINDING PROTEIN"/>
    <property type="match status" value="1"/>
</dbReference>
<organism evidence="3 4">
    <name type="scientific">Arcobacter arenosus</name>
    <dbReference type="NCBI Taxonomy" id="2576037"/>
    <lineage>
        <taxon>Bacteria</taxon>
        <taxon>Pseudomonadati</taxon>
        <taxon>Campylobacterota</taxon>
        <taxon>Epsilonproteobacteria</taxon>
        <taxon>Campylobacterales</taxon>
        <taxon>Arcobacteraceae</taxon>
        <taxon>Arcobacter</taxon>
    </lineage>
</organism>
<evidence type="ECO:0000256" key="2">
    <source>
        <dbReference type="SAM" id="SignalP"/>
    </source>
</evidence>
<proteinExistence type="inferred from homology"/>
<protein>
    <submittedName>
        <fullName evidence="3">Tricarboxylate transporter</fullName>
    </submittedName>
</protein>